<organism evidence="2 3">
    <name type="scientific">Fomitiporia mediterranea (strain MF3/22)</name>
    <name type="common">Grapevine white-rot fungus</name>
    <dbReference type="NCBI Taxonomy" id="694068"/>
    <lineage>
        <taxon>Eukaryota</taxon>
        <taxon>Fungi</taxon>
        <taxon>Dikarya</taxon>
        <taxon>Basidiomycota</taxon>
        <taxon>Agaricomycotina</taxon>
        <taxon>Agaricomycetes</taxon>
        <taxon>Hymenochaetales</taxon>
        <taxon>Hymenochaetaceae</taxon>
        <taxon>Fomitiporia</taxon>
    </lineage>
</organism>
<proteinExistence type="predicted"/>
<name>R7SGF8_FOMME</name>
<protein>
    <recommendedName>
        <fullName evidence="4">UDP-Glycosyltransferase/glycogen phosphorylase</fullName>
    </recommendedName>
</protein>
<gene>
    <name evidence="2" type="ORF">FOMMEDRAFT_162597</name>
</gene>
<reference evidence="3" key="1">
    <citation type="journal article" date="2012" name="Science">
        <title>The Paleozoic origin of enzymatic lignin decomposition reconstructed from 31 fungal genomes.</title>
        <authorList>
            <person name="Floudas D."/>
            <person name="Binder M."/>
            <person name="Riley R."/>
            <person name="Barry K."/>
            <person name="Blanchette R.A."/>
            <person name="Henrissat B."/>
            <person name="Martinez A.T."/>
            <person name="Otillar R."/>
            <person name="Spatafora J.W."/>
            <person name="Yadav J.S."/>
            <person name="Aerts A."/>
            <person name="Benoit I."/>
            <person name="Boyd A."/>
            <person name="Carlson A."/>
            <person name="Copeland A."/>
            <person name="Coutinho P.M."/>
            <person name="de Vries R.P."/>
            <person name="Ferreira P."/>
            <person name="Findley K."/>
            <person name="Foster B."/>
            <person name="Gaskell J."/>
            <person name="Glotzer D."/>
            <person name="Gorecki P."/>
            <person name="Heitman J."/>
            <person name="Hesse C."/>
            <person name="Hori C."/>
            <person name="Igarashi K."/>
            <person name="Jurgens J.A."/>
            <person name="Kallen N."/>
            <person name="Kersten P."/>
            <person name="Kohler A."/>
            <person name="Kuees U."/>
            <person name="Kumar T.K.A."/>
            <person name="Kuo A."/>
            <person name="LaButti K."/>
            <person name="Larrondo L.F."/>
            <person name="Lindquist E."/>
            <person name="Ling A."/>
            <person name="Lombard V."/>
            <person name="Lucas S."/>
            <person name="Lundell T."/>
            <person name="Martin R."/>
            <person name="McLaughlin D.J."/>
            <person name="Morgenstern I."/>
            <person name="Morin E."/>
            <person name="Murat C."/>
            <person name="Nagy L.G."/>
            <person name="Nolan M."/>
            <person name="Ohm R.A."/>
            <person name="Patyshakuliyeva A."/>
            <person name="Rokas A."/>
            <person name="Ruiz-Duenas F.J."/>
            <person name="Sabat G."/>
            <person name="Salamov A."/>
            <person name="Samejima M."/>
            <person name="Schmutz J."/>
            <person name="Slot J.C."/>
            <person name="St John F."/>
            <person name="Stenlid J."/>
            <person name="Sun H."/>
            <person name="Sun S."/>
            <person name="Syed K."/>
            <person name="Tsang A."/>
            <person name="Wiebenga A."/>
            <person name="Young D."/>
            <person name="Pisabarro A."/>
            <person name="Eastwood D.C."/>
            <person name="Martin F."/>
            <person name="Cullen D."/>
            <person name="Grigoriev I.V."/>
            <person name="Hibbett D.S."/>
        </authorList>
    </citation>
    <scope>NUCLEOTIDE SEQUENCE [LARGE SCALE GENOMIC DNA]</scope>
    <source>
        <strain evidence="3">MF3/22</strain>
    </source>
</reference>
<dbReference type="eggNOG" id="KOG1192">
    <property type="taxonomic scope" value="Eukaryota"/>
</dbReference>
<evidence type="ECO:0000256" key="1">
    <source>
        <dbReference type="SAM" id="MobiDB-lite"/>
    </source>
</evidence>
<feature type="compositionally biased region" description="Basic and acidic residues" evidence="1">
    <location>
        <begin position="424"/>
        <end position="452"/>
    </location>
</feature>
<sequence length="452" mass="49495">MTIDVGSVQGHVIVFTITAWGRAKCAWILLAKIVRYRSVHAAMFIGSSLHVKVVKDLDAQFIPEVENDCDGSKGQLDIPVAAVPLEMRTHPFDNGPLNASFIKEYERLLNSNRSVGDRGFSSDVVEPGSPQLVILDFFLYETLKNIRSVSGITVPVYALQSASVASVLFMFGPPDIGGVYRNVEEELNAILYTDSEASSGGLIEIPGLPPMCDLEHTAQNFITPEAAAAESVQAGVYRCDVAVMNTNSIYEAPSIRAFEGWLSGRPVINVGPVDFPLFPRLETASQTTLEVKAFLDSVLHKFSPARLHWSRDQCLPNSQPPVTQPVVANHQPSDVLGCTSVLEVMIEERAPIIFAHASPSASVPDDKKERYAGILQEIRQRTPQALLVATVHNLGYELVEVRSGDGLRPIHHLGGKAPEASIESVRREFSETRSEDERTGWGCEARERPKVS</sequence>
<evidence type="ECO:0008006" key="4">
    <source>
        <dbReference type="Google" id="ProtNLM"/>
    </source>
</evidence>
<feature type="region of interest" description="Disordered" evidence="1">
    <location>
        <begin position="412"/>
        <end position="452"/>
    </location>
</feature>
<dbReference type="AlphaFoldDB" id="R7SGF8"/>
<evidence type="ECO:0000313" key="2">
    <source>
        <dbReference type="EMBL" id="EJC97778.1"/>
    </source>
</evidence>
<dbReference type="EMBL" id="JH717985">
    <property type="protein sequence ID" value="EJC97778.1"/>
    <property type="molecule type" value="Genomic_DNA"/>
</dbReference>
<accession>R7SGF8</accession>
<dbReference type="Gene3D" id="3.40.50.2000">
    <property type="entry name" value="Glycogen Phosphorylase B"/>
    <property type="match status" value="1"/>
</dbReference>
<dbReference type="OrthoDB" id="5835829at2759"/>
<dbReference type="RefSeq" id="XP_007271995.1">
    <property type="nucleotide sequence ID" value="XM_007271933.1"/>
</dbReference>
<dbReference type="Proteomes" id="UP000053630">
    <property type="component" value="Unassembled WGS sequence"/>
</dbReference>
<evidence type="ECO:0000313" key="3">
    <source>
        <dbReference type="Proteomes" id="UP000053630"/>
    </source>
</evidence>
<dbReference type="GeneID" id="18675867"/>
<dbReference type="KEGG" id="fme:FOMMEDRAFT_162597"/>
<keyword evidence="3" id="KW-1185">Reference proteome</keyword>